<proteinExistence type="predicted"/>
<evidence type="ECO:0000313" key="2">
    <source>
        <dbReference type="Proteomes" id="UP000219788"/>
    </source>
</evidence>
<comment type="caution">
    <text evidence="1">The sequence shown here is derived from an EMBL/GenBank/DDBJ whole genome shotgun (WGS) entry which is preliminary data.</text>
</comment>
<gene>
    <name evidence="1" type="ORF">CRM76_05180</name>
</gene>
<dbReference type="RefSeq" id="WP_005290515.1">
    <property type="nucleotide sequence ID" value="NZ_CABKPF010000079.1"/>
</dbReference>
<dbReference type="Proteomes" id="UP000219788">
    <property type="component" value="Unassembled WGS sequence"/>
</dbReference>
<accession>A0A2A7TZC1</accession>
<reference evidence="2" key="1">
    <citation type="submission" date="2017-09" db="EMBL/GenBank/DDBJ databases">
        <title>FDA dAtabase for Regulatory Grade micrObial Sequences (FDA-ARGOS): Supporting development and validation of Infectious Disease Dx tests.</title>
        <authorList>
            <person name="Goldberg B."/>
            <person name="Campos J."/>
            <person name="Tallon L."/>
            <person name="Sadzewicz L."/>
            <person name="Ott S."/>
            <person name="Zhao X."/>
            <person name="Nagaraj S."/>
            <person name="Vavikolanu K."/>
            <person name="Aluvathingal J."/>
            <person name="Nadendla S."/>
            <person name="Geyer C."/>
            <person name="Sichtig H."/>
        </authorList>
    </citation>
    <scope>NUCLEOTIDE SEQUENCE [LARGE SCALE GENOMIC DNA]</scope>
    <source>
        <strain evidence="2">FDAARGOS_370</strain>
    </source>
</reference>
<dbReference type="AlphaFoldDB" id="A0A2A7TZC1"/>
<protein>
    <submittedName>
        <fullName evidence="1">Uncharacterized protein</fullName>
    </submittedName>
</protein>
<name>A0A2A7TZC1_EDWTA</name>
<dbReference type="EMBL" id="PDDV01000013">
    <property type="protein sequence ID" value="PEH71378.1"/>
    <property type="molecule type" value="Genomic_DNA"/>
</dbReference>
<sequence length="62" mass="6792">MYLFFVGSFAAVSEVIEKIGKSVAGLLFFIVCYQYYEQVRVAGIVVRGIDHDAIIADVAAAF</sequence>
<evidence type="ECO:0000313" key="1">
    <source>
        <dbReference type="EMBL" id="PEH71378.1"/>
    </source>
</evidence>
<organism evidence="1 2">
    <name type="scientific">Edwardsiella tarda</name>
    <dbReference type="NCBI Taxonomy" id="636"/>
    <lineage>
        <taxon>Bacteria</taxon>
        <taxon>Pseudomonadati</taxon>
        <taxon>Pseudomonadota</taxon>
        <taxon>Gammaproteobacteria</taxon>
        <taxon>Enterobacterales</taxon>
        <taxon>Hafniaceae</taxon>
        <taxon>Edwardsiella</taxon>
    </lineage>
</organism>